<evidence type="ECO:0000259" key="2">
    <source>
        <dbReference type="PROSITE" id="PS50878"/>
    </source>
</evidence>
<feature type="domain" description="Reverse transcriptase" evidence="2">
    <location>
        <begin position="345"/>
        <end position="524"/>
    </location>
</feature>
<dbReference type="Pfam" id="PF00078">
    <property type="entry name" value="RVT_1"/>
    <property type="match status" value="1"/>
</dbReference>
<dbReference type="SUPFAM" id="SSF56672">
    <property type="entry name" value="DNA/RNA polymerases"/>
    <property type="match status" value="1"/>
</dbReference>
<accession>A0ABQ4X8P5</accession>
<dbReference type="InterPro" id="IPR016197">
    <property type="entry name" value="Chromo-like_dom_sf"/>
</dbReference>
<dbReference type="CDD" id="cd00303">
    <property type="entry name" value="retropepsin_like"/>
    <property type="match status" value="1"/>
</dbReference>
<proteinExistence type="predicted"/>
<dbReference type="InterPro" id="IPR043128">
    <property type="entry name" value="Rev_trsase/Diguanyl_cyclase"/>
</dbReference>
<dbReference type="SUPFAM" id="SSF54160">
    <property type="entry name" value="Chromo domain-like"/>
    <property type="match status" value="1"/>
</dbReference>
<dbReference type="Gene3D" id="3.30.70.270">
    <property type="match status" value="2"/>
</dbReference>
<organism evidence="3 4">
    <name type="scientific">Tanacetum coccineum</name>
    <dbReference type="NCBI Taxonomy" id="301880"/>
    <lineage>
        <taxon>Eukaryota</taxon>
        <taxon>Viridiplantae</taxon>
        <taxon>Streptophyta</taxon>
        <taxon>Embryophyta</taxon>
        <taxon>Tracheophyta</taxon>
        <taxon>Spermatophyta</taxon>
        <taxon>Magnoliopsida</taxon>
        <taxon>eudicotyledons</taxon>
        <taxon>Gunneridae</taxon>
        <taxon>Pentapetalae</taxon>
        <taxon>asterids</taxon>
        <taxon>campanulids</taxon>
        <taxon>Asterales</taxon>
        <taxon>Asteraceae</taxon>
        <taxon>Asteroideae</taxon>
        <taxon>Anthemideae</taxon>
        <taxon>Anthemidinae</taxon>
        <taxon>Tanacetum</taxon>
    </lineage>
</organism>
<evidence type="ECO:0000256" key="1">
    <source>
        <dbReference type="SAM" id="Phobius"/>
    </source>
</evidence>
<dbReference type="PANTHER" id="PTHR37984">
    <property type="entry name" value="PROTEIN CBG26694"/>
    <property type="match status" value="1"/>
</dbReference>
<protein>
    <submittedName>
        <fullName evidence="3">Mitochondrial protein</fullName>
    </submittedName>
</protein>
<dbReference type="InterPro" id="IPR036397">
    <property type="entry name" value="RNaseH_sf"/>
</dbReference>
<dbReference type="InterPro" id="IPR050951">
    <property type="entry name" value="Retrovirus_Pol_polyprotein"/>
</dbReference>
<reference evidence="3" key="2">
    <citation type="submission" date="2022-01" db="EMBL/GenBank/DDBJ databases">
        <authorList>
            <person name="Yamashiro T."/>
            <person name="Shiraishi A."/>
            <person name="Satake H."/>
            <person name="Nakayama K."/>
        </authorList>
    </citation>
    <scope>NUCLEOTIDE SEQUENCE</scope>
</reference>
<dbReference type="PANTHER" id="PTHR37984:SF5">
    <property type="entry name" value="PROTEIN NYNRIN-LIKE"/>
    <property type="match status" value="1"/>
</dbReference>
<feature type="transmembrane region" description="Helical" evidence="1">
    <location>
        <begin position="36"/>
        <end position="59"/>
    </location>
</feature>
<keyword evidence="1" id="KW-0812">Transmembrane</keyword>
<evidence type="ECO:0000313" key="3">
    <source>
        <dbReference type="EMBL" id="GJS61624.1"/>
    </source>
</evidence>
<name>A0ABQ4X8P5_9ASTR</name>
<dbReference type="CDD" id="cd01647">
    <property type="entry name" value="RT_LTR"/>
    <property type="match status" value="1"/>
</dbReference>
<dbReference type="PROSITE" id="PS50878">
    <property type="entry name" value="RT_POL"/>
    <property type="match status" value="1"/>
</dbReference>
<dbReference type="EMBL" id="BQNB010009303">
    <property type="protein sequence ID" value="GJS61624.1"/>
    <property type="molecule type" value="Genomic_DNA"/>
</dbReference>
<comment type="caution">
    <text evidence="3">The sequence shown here is derived from an EMBL/GenBank/DDBJ whole genome shotgun (WGS) entry which is preliminary data.</text>
</comment>
<keyword evidence="4" id="KW-1185">Reference proteome</keyword>
<dbReference type="Gene3D" id="3.30.420.10">
    <property type="entry name" value="Ribonuclease H-like superfamily/Ribonuclease H"/>
    <property type="match status" value="1"/>
</dbReference>
<dbReference type="InterPro" id="IPR056924">
    <property type="entry name" value="SH3_Tf2-1"/>
</dbReference>
<evidence type="ECO:0000313" key="4">
    <source>
        <dbReference type="Proteomes" id="UP001151760"/>
    </source>
</evidence>
<dbReference type="InterPro" id="IPR000477">
    <property type="entry name" value="RT_dom"/>
</dbReference>
<keyword evidence="1" id="KW-1133">Transmembrane helix</keyword>
<dbReference type="Pfam" id="PF24626">
    <property type="entry name" value="SH3_Tf2-1"/>
    <property type="match status" value="1"/>
</dbReference>
<dbReference type="Proteomes" id="UP001151760">
    <property type="component" value="Unassembled WGS sequence"/>
</dbReference>
<keyword evidence="1" id="KW-0472">Membrane</keyword>
<dbReference type="InterPro" id="IPR043502">
    <property type="entry name" value="DNA/RNA_pol_sf"/>
</dbReference>
<reference evidence="3" key="1">
    <citation type="journal article" date="2022" name="Int. J. Mol. Sci.">
        <title>Draft Genome of Tanacetum Coccineum: Genomic Comparison of Closely Related Tanacetum-Family Plants.</title>
        <authorList>
            <person name="Yamashiro T."/>
            <person name="Shiraishi A."/>
            <person name="Nakayama K."/>
            <person name="Satake H."/>
        </authorList>
    </citation>
    <scope>NUCLEOTIDE SEQUENCE</scope>
</reference>
<gene>
    <name evidence="3" type="ORF">Tco_0656408</name>
</gene>
<sequence>MPNTTPVSQLRLEPTVSWLWATQIPLRQKPVGSDPALCAFVYSTSMAMLLTMVLSVFLFTFKPTLQLLLGIIICIMSLHMYFAPPSTLIDLPLAVKAAPQSAIEVSVRIRLTKPVLALPSATTENVGKVVKTGFRKQLTKKVLEEKRAKGLCFYCDQKYAPGYKCPEQLYFLEVATYTESFPQISLHALSGVNTYATKRLPCQLSATTPLRVDIANGSKMVSSSKIKTFKWTLQGNEYEEDCMLLLLGGCGMVLGIQWLSTLGDINSQLMQIQGETTRSFDDNLPLKQLLSTYEDVFAMPTELPPPRAHDHTITLLLNTPPVTVRPYRLPPYKKDDVEQMVKELLDAGVIRESQSPFSSPIVMVKKKDGTWRMCVDYRQLNKFTVKDKFPIPVVEELIDELCGAQVFSKLDLRSGYHQIRMKEGDIYKTTFRTHQGHYEFLVMPFGLTNAPSTFQSLMNQVFKPFLRKFVLVFFDDILFYSASETEHLQHLKAVLEVMRAHTLYAKQSKCIFLAPKVEYLGHVLSAQGVATDPLKIQAMASWPIPKTLKQLRGFLGLTGYYRRFIKNYAIISQPLTKLLKKNGFHWSTEAEVAFNQLKHAMTSSPVLALPNFEKGIYCLPSSQGKTVIFVVVDRLNKYAHFLALHHPFTASTVAQVFMDNVFKLHRLTHSIISDRDKAFLIYGQPPPTYVPYESGDSPVEFVDRSLQVREQTIQQLKFHLQRSQDRMRNLANKHRTDRQFEVGMWVYVVKKVGQVAYQLALPATSQIHNVFHVSQLKQCTHPVEASRVLPAVDSKGLLLKTPAAILDRRLGKVRNSPVMYVLVQWTGESVEDSTWEIYGDLIARFPSFDQAF</sequence>
<dbReference type="Gene3D" id="3.10.10.10">
    <property type="entry name" value="HIV Type 1 Reverse Transcriptase, subunit A, domain 1"/>
    <property type="match status" value="1"/>
</dbReference>
<feature type="transmembrane region" description="Helical" evidence="1">
    <location>
        <begin position="65"/>
        <end position="83"/>
    </location>
</feature>